<comment type="similarity">
    <text evidence="1 5">Belongs to the aldehyde dehydrogenase family.</text>
</comment>
<keyword evidence="3 5" id="KW-0560">Oxidoreductase</keyword>
<evidence type="ECO:0000256" key="1">
    <source>
        <dbReference type="ARBA" id="ARBA00009986"/>
    </source>
</evidence>
<organism evidence="7 8">
    <name type="scientific">Candidatus Methanolliviera hydrocarbonicum</name>
    <dbReference type="NCBI Taxonomy" id="2491085"/>
    <lineage>
        <taxon>Archaea</taxon>
        <taxon>Methanobacteriati</taxon>
        <taxon>Methanobacteriota</taxon>
        <taxon>Candidatus Methanoliparia</taxon>
        <taxon>Candidatus Methanoliparales</taxon>
        <taxon>Candidatus Methanollivieraceae</taxon>
        <taxon>Candidatus Methanolliviera</taxon>
    </lineage>
</organism>
<evidence type="ECO:0000256" key="5">
    <source>
        <dbReference type="RuleBase" id="RU003345"/>
    </source>
</evidence>
<dbReference type="InterPro" id="IPR015590">
    <property type="entry name" value="Aldehyde_DH_dom"/>
</dbReference>
<feature type="domain" description="Aldehyde dehydrogenase" evidence="6">
    <location>
        <begin position="19"/>
        <end position="486"/>
    </location>
</feature>
<protein>
    <submittedName>
        <fullName evidence="7">Aldehyde dehydrogenase family protein</fullName>
    </submittedName>
</protein>
<evidence type="ECO:0000259" key="6">
    <source>
        <dbReference type="Pfam" id="PF00171"/>
    </source>
</evidence>
<comment type="subunit">
    <text evidence="2">Homotetramer.</text>
</comment>
<dbReference type="Pfam" id="PF00171">
    <property type="entry name" value="Aldedh"/>
    <property type="match status" value="1"/>
</dbReference>
<evidence type="ECO:0000256" key="2">
    <source>
        <dbReference type="ARBA" id="ARBA00011881"/>
    </source>
</evidence>
<proteinExistence type="inferred from homology"/>
<evidence type="ECO:0000313" key="8">
    <source>
        <dbReference type="Proteomes" id="UP000320766"/>
    </source>
</evidence>
<sequence>MVKYKEKLEEQKVFIDGEWTTASKGDTYSIINPSTGKTFVKCQKCDAEDAKKAIDAARDAFDNGPWPEMSIEEKTKIFYKVSAMIEEDTWEICQLDASCNGVPVSHHNSTVMNMSPNFEYACEQAKELAKPDTTEKEYAMGMETMVVREPDGVVTIITPWNVPFWQMALKLPSALISGNTVVFKPASQAPLSGLEVAKMFEKAGLPKGALNVITGPGPVVGAEMAKSDKVDHIAFTGETVTGKEIVRNAAGNLKKVTLELGGKSPNIIFDDLSTDEAAEMATLGVALANGEECFAGTRVLVQETIYEEVCKKTAEIYGSLKVGNAISAETTVGPLVTEEQMNKVLGYIESGKEEGATLLCGGNRLQEGELKDGFFVAPTVFSDVSNDMKIAREEIFGPVISMIPFSTEEEAIEIANDTIYGLAGGVMTNDREKGIRVARKIKAGNIFLNEWHVLACDMPFGGYKQSGWGRMVGNKGVEEFMQIKSIYPDWEGIGSSIMKNLLLSGGDTE</sequence>
<dbReference type="PROSITE" id="PS00687">
    <property type="entry name" value="ALDEHYDE_DEHYDR_GLU"/>
    <property type="match status" value="1"/>
</dbReference>
<dbReference type="PANTHER" id="PTHR42804:SF1">
    <property type="entry name" value="ALDEHYDE DEHYDROGENASE-RELATED"/>
    <property type="match status" value="1"/>
</dbReference>
<accession>A0A520KXF0</accession>
<dbReference type="PANTHER" id="PTHR42804">
    <property type="entry name" value="ALDEHYDE DEHYDROGENASE"/>
    <property type="match status" value="1"/>
</dbReference>
<dbReference type="EMBL" id="RXIL01000056">
    <property type="protein sequence ID" value="RZN70387.1"/>
    <property type="molecule type" value="Genomic_DNA"/>
</dbReference>
<evidence type="ECO:0000256" key="3">
    <source>
        <dbReference type="ARBA" id="ARBA00023002"/>
    </source>
</evidence>
<dbReference type="FunFam" id="3.40.605.10:FF:000007">
    <property type="entry name" value="NAD/NADP-dependent betaine aldehyde dehydrogenase"/>
    <property type="match status" value="1"/>
</dbReference>
<dbReference type="AlphaFoldDB" id="A0A520KXF0"/>
<comment type="caution">
    <text evidence="7">The sequence shown here is derived from an EMBL/GenBank/DDBJ whole genome shotgun (WGS) entry which is preliminary data.</text>
</comment>
<dbReference type="Proteomes" id="UP000320766">
    <property type="component" value="Unassembled WGS sequence"/>
</dbReference>
<dbReference type="FunFam" id="3.40.309.10:FF:000012">
    <property type="entry name" value="Betaine aldehyde dehydrogenase"/>
    <property type="match status" value="1"/>
</dbReference>
<name>A0A520KXF0_9EURY</name>
<feature type="active site" evidence="4">
    <location>
        <position position="259"/>
    </location>
</feature>
<dbReference type="InterPro" id="IPR029510">
    <property type="entry name" value="Ald_DH_CS_GLU"/>
</dbReference>
<dbReference type="InterPro" id="IPR016162">
    <property type="entry name" value="Ald_DH_N"/>
</dbReference>
<evidence type="ECO:0000313" key="7">
    <source>
        <dbReference type="EMBL" id="RZN70387.1"/>
    </source>
</evidence>
<dbReference type="InterPro" id="IPR016161">
    <property type="entry name" value="Ald_DH/histidinol_DH"/>
</dbReference>
<evidence type="ECO:0000256" key="4">
    <source>
        <dbReference type="PROSITE-ProRule" id="PRU10007"/>
    </source>
</evidence>
<reference evidence="7 8" key="1">
    <citation type="journal article" date="2019" name="Nat. Microbiol.">
        <title>Wide diversity of methane and short-chain alkane metabolisms in uncultured archaea.</title>
        <authorList>
            <person name="Borrel G."/>
            <person name="Adam P.S."/>
            <person name="McKay L.J."/>
            <person name="Chen L.X."/>
            <person name="Sierra-Garcia I.N."/>
            <person name="Sieber C.M."/>
            <person name="Letourneur Q."/>
            <person name="Ghozlane A."/>
            <person name="Andersen G.L."/>
            <person name="Li W.J."/>
            <person name="Hallam S.J."/>
            <person name="Muyzer G."/>
            <person name="de Oliveira V.M."/>
            <person name="Inskeep W.P."/>
            <person name="Banfield J.F."/>
            <person name="Gribaldo S."/>
        </authorList>
    </citation>
    <scope>NUCLEOTIDE SEQUENCE [LARGE SCALE GENOMIC DNA]</scope>
    <source>
        <strain evidence="7">NM1b</strain>
    </source>
</reference>
<dbReference type="InterPro" id="IPR016163">
    <property type="entry name" value="Ald_DH_C"/>
</dbReference>
<dbReference type="Gene3D" id="3.40.605.10">
    <property type="entry name" value="Aldehyde Dehydrogenase, Chain A, domain 1"/>
    <property type="match status" value="1"/>
</dbReference>
<dbReference type="SUPFAM" id="SSF53720">
    <property type="entry name" value="ALDH-like"/>
    <property type="match status" value="1"/>
</dbReference>
<dbReference type="Gene3D" id="3.40.309.10">
    <property type="entry name" value="Aldehyde Dehydrogenase, Chain A, domain 2"/>
    <property type="match status" value="1"/>
</dbReference>
<dbReference type="GO" id="GO:0016620">
    <property type="term" value="F:oxidoreductase activity, acting on the aldehyde or oxo group of donors, NAD or NADP as acceptor"/>
    <property type="evidence" value="ECO:0007669"/>
    <property type="project" value="InterPro"/>
</dbReference>
<gene>
    <name evidence="7" type="ORF">EF807_03370</name>
</gene>